<gene>
    <name evidence="1" type="ORF">AArcSl_2294</name>
</gene>
<evidence type="ECO:0000313" key="1">
    <source>
        <dbReference type="EMBL" id="AUX09917.1"/>
    </source>
</evidence>
<dbReference type="EMBL" id="CP025066">
    <property type="protein sequence ID" value="AUX09917.1"/>
    <property type="molecule type" value="Genomic_DNA"/>
</dbReference>
<dbReference type="AlphaFoldDB" id="A0A343TLE5"/>
<organism evidence="1 2">
    <name type="scientific">Halalkaliarchaeum desulfuricum</name>
    <dbReference type="NCBI Taxonomy" id="2055893"/>
    <lineage>
        <taxon>Archaea</taxon>
        <taxon>Methanobacteriati</taxon>
        <taxon>Methanobacteriota</taxon>
        <taxon>Stenosarchaea group</taxon>
        <taxon>Halobacteria</taxon>
        <taxon>Halobacteriales</taxon>
        <taxon>Haloferacaceae</taxon>
        <taxon>Halalkaliarchaeum</taxon>
    </lineage>
</organism>
<proteinExistence type="predicted"/>
<evidence type="ECO:0000313" key="2">
    <source>
        <dbReference type="Proteomes" id="UP000263012"/>
    </source>
</evidence>
<dbReference type="KEGG" id="hdf:AArcSl_2294"/>
<keyword evidence="2" id="KW-1185">Reference proteome</keyword>
<name>A0A343TLE5_9EURY</name>
<sequence length="73" mass="7960">MFRVPVLELDGEQIRVSFVASVLASVVLDHLDNFPDAAVIAVEVGVITVGDVDADAITDLEPSHYRKHRWTGS</sequence>
<reference evidence="2" key="1">
    <citation type="submission" date="2017-11" db="EMBL/GenBank/DDBJ databases">
        <title>Phenotypic and genomic properties of facultatively anaerobic sulfur-reducing natronoarchaea from hypersaline soda lakes.</title>
        <authorList>
            <person name="Sorokin D.Y."/>
            <person name="Kublanov I.V."/>
            <person name="Roman P."/>
            <person name="Sinninghe Damste J.S."/>
            <person name="Golyshin P.N."/>
            <person name="Rojo D."/>
            <person name="Ciordia S."/>
            <person name="Mena M.D.C."/>
            <person name="Ferrer M."/>
            <person name="Messina E."/>
            <person name="Smedile F."/>
            <person name="La Spada G."/>
            <person name="La Cono V."/>
            <person name="Yakimov M.M."/>
        </authorList>
    </citation>
    <scope>NUCLEOTIDE SEQUENCE [LARGE SCALE GENOMIC DNA]</scope>
    <source>
        <strain evidence="2">AArc-Sl</strain>
    </source>
</reference>
<accession>A0A343TLE5</accession>
<protein>
    <submittedName>
        <fullName evidence="1">Uncharacterized protein</fullName>
    </submittedName>
</protein>
<dbReference type="Proteomes" id="UP000263012">
    <property type="component" value="Chromosome"/>
</dbReference>